<dbReference type="STRING" id="1050202.GCA_000384035_03811"/>
<sequence length="128" mass="13974">MLVTPDQRTSERGGPRTARLPMWRIGVTGGLVGILCCVGPAMLALLGVVGAGTAFVWATDLYDNYAWWFRLAGLAVMALLVWIALRRRDHCDLAGVRRWRRRLAGTALIAVATYAGLYALTTWLGTLA</sequence>
<keyword evidence="3" id="KW-1185">Reference proteome</keyword>
<gene>
    <name evidence="2" type="ORF">CEP50_16250</name>
</gene>
<evidence type="ECO:0008006" key="4">
    <source>
        <dbReference type="Google" id="ProtNLM"/>
    </source>
</evidence>
<organism evidence="2 3">
    <name type="scientific">Actinopolyspora mortivallis</name>
    <dbReference type="NCBI Taxonomy" id="33906"/>
    <lineage>
        <taxon>Bacteria</taxon>
        <taxon>Bacillati</taxon>
        <taxon>Actinomycetota</taxon>
        <taxon>Actinomycetes</taxon>
        <taxon>Actinopolysporales</taxon>
        <taxon>Actinopolysporaceae</taxon>
        <taxon>Actinopolyspora</taxon>
    </lineage>
</organism>
<feature type="transmembrane region" description="Helical" evidence="1">
    <location>
        <begin position="26"/>
        <end position="59"/>
    </location>
</feature>
<keyword evidence="1" id="KW-1133">Transmembrane helix</keyword>
<dbReference type="EMBL" id="PVSR01000036">
    <property type="protein sequence ID" value="PRW62285.1"/>
    <property type="molecule type" value="Genomic_DNA"/>
</dbReference>
<name>A0A2T0GT41_ACTMO</name>
<evidence type="ECO:0000256" key="1">
    <source>
        <dbReference type="SAM" id="Phobius"/>
    </source>
</evidence>
<dbReference type="Proteomes" id="UP000239352">
    <property type="component" value="Unassembled WGS sequence"/>
</dbReference>
<dbReference type="AlphaFoldDB" id="A0A2T0GT41"/>
<accession>A0A2T0GT41</accession>
<dbReference type="InParanoid" id="A0A2T0GT41"/>
<proteinExistence type="predicted"/>
<keyword evidence="1" id="KW-0472">Membrane</keyword>
<evidence type="ECO:0000313" key="3">
    <source>
        <dbReference type="Proteomes" id="UP000239352"/>
    </source>
</evidence>
<evidence type="ECO:0000313" key="2">
    <source>
        <dbReference type="EMBL" id="PRW62285.1"/>
    </source>
</evidence>
<keyword evidence="1" id="KW-0812">Transmembrane</keyword>
<feature type="transmembrane region" description="Helical" evidence="1">
    <location>
        <begin position="106"/>
        <end position="125"/>
    </location>
</feature>
<feature type="transmembrane region" description="Helical" evidence="1">
    <location>
        <begin position="65"/>
        <end position="85"/>
    </location>
</feature>
<reference evidence="2 3" key="1">
    <citation type="submission" date="2018-03" db="EMBL/GenBank/DDBJ databases">
        <title>Actinopolyspora mortivallis from Sahara, screening for active biomolecules.</title>
        <authorList>
            <person name="Selama O."/>
            <person name="Wellington E.M.H."/>
            <person name="Hacene H."/>
        </authorList>
    </citation>
    <scope>NUCLEOTIDE SEQUENCE [LARGE SCALE GENOMIC DNA]</scope>
    <source>
        <strain evidence="2 3">M5A</strain>
    </source>
</reference>
<protein>
    <recommendedName>
        <fullName evidence="4">Mercuric transport protein MerT</fullName>
    </recommendedName>
</protein>
<comment type="caution">
    <text evidence="2">The sequence shown here is derived from an EMBL/GenBank/DDBJ whole genome shotgun (WGS) entry which is preliminary data.</text>
</comment>